<evidence type="ECO:0000313" key="7">
    <source>
        <dbReference type="Proteomes" id="UP000184277"/>
    </source>
</evidence>
<sequence>MTYTVKFRDDALKEWLRLDKAIQQQFAKKLKKCSENPHIASAKLRGLKDCYKIKLRASGFRLVYQVIDDMLIIAVVAVGKRERSHVYNLASERMR</sequence>
<dbReference type="NCBIfam" id="TIGR02385">
    <property type="entry name" value="RelE_StbE"/>
    <property type="match status" value="1"/>
</dbReference>
<comment type="similarity">
    <text evidence="1">Belongs to the RelE toxin family.</text>
</comment>
<gene>
    <name evidence="4" type="ORF">BK383_27120</name>
    <name evidence="5" type="ORF">DD762_28265</name>
    <name evidence="6" type="ORF">DTL43_25535</name>
    <name evidence="3" type="ORF">FGAS84_46720</name>
</gene>
<dbReference type="Gene3D" id="3.30.2310.20">
    <property type="entry name" value="RelE-like"/>
    <property type="match status" value="1"/>
</dbReference>
<evidence type="ECO:0000313" key="4">
    <source>
        <dbReference type="EMBL" id="OJR46817.1"/>
    </source>
</evidence>
<evidence type="ECO:0000313" key="6">
    <source>
        <dbReference type="EMBL" id="RDA31642.1"/>
    </source>
</evidence>
<dbReference type="SUPFAM" id="SSF143011">
    <property type="entry name" value="RelE-like"/>
    <property type="match status" value="1"/>
</dbReference>
<dbReference type="Pfam" id="PF05016">
    <property type="entry name" value="ParE_toxin"/>
    <property type="match status" value="1"/>
</dbReference>
<reference evidence="6 9" key="3">
    <citation type="submission" date="2018-07" db="EMBL/GenBank/DDBJ databases">
        <title>Whole Genome Sequence Analysis of Avian Pathogenic E. coli - An Australian Perspective.</title>
        <authorList>
            <person name="Cummins M.L."/>
            <person name="Reid C.J."/>
            <person name="Roy Chowdhury P."/>
            <person name="Bushell R."/>
            <person name="Esbert N."/>
            <person name="Tivendale K.A."/>
            <person name="Noormohammadi A.H."/>
            <person name="Islam S."/>
            <person name="Marenda M.S."/>
            <person name="Browning G.F."/>
            <person name="Markham P.F."/>
            <person name="Djordjevic S.P."/>
        </authorList>
    </citation>
    <scope>NUCLEOTIDE SEQUENCE [LARGE SCALE GENOMIC DNA]</scope>
    <source>
        <strain evidence="6 9">AVC211</strain>
    </source>
</reference>
<dbReference type="Proteomes" id="UP000245761">
    <property type="component" value="Unassembled WGS sequence"/>
</dbReference>
<organism evidence="6 9">
    <name type="scientific">Escherichia coli</name>
    <dbReference type="NCBI Taxonomy" id="562"/>
    <lineage>
        <taxon>Bacteria</taxon>
        <taxon>Pseudomonadati</taxon>
        <taxon>Pseudomonadota</taxon>
        <taxon>Gammaproteobacteria</taxon>
        <taxon>Enterobacterales</taxon>
        <taxon>Enterobacteriaceae</taxon>
        <taxon>Escherichia</taxon>
    </lineage>
</organism>
<accession>A0A0D8WEY8</accession>
<reference evidence="5 8" key="2">
    <citation type="submission" date="2018-04" db="EMBL/GenBank/DDBJ databases">
        <title>Draft Genomic Sequencing Of Potential Extraintestinal Pathogenic Escherichia coli B8S56 Isolated from Retail Chicken Skin.</title>
        <authorList>
            <person name="Xu A."/>
            <person name="Tilman S."/>
            <person name="Wisser-Parker K."/>
            <person name="Scullen O.J."/>
            <person name="Sommers C."/>
        </authorList>
    </citation>
    <scope>NUCLEOTIDE SEQUENCE [LARGE SCALE GENOMIC DNA]</scope>
    <source>
        <strain evidence="5 8">B8S56</strain>
        <plasmid evidence="5">unnamed4</plasmid>
    </source>
</reference>
<dbReference type="AlphaFoldDB" id="A0A0D8WEY8"/>
<evidence type="ECO:0000313" key="5">
    <source>
        <dbReference type="EMBL" id="PWH50215.1"/>
    </source>
</evidence>
<dbReference type="PANTHER" id="PTHR35601:SF1">
    <property type="entry name" value="TOXIN RELE"/>
    <property type="match status" value="1"/>
</dbReference>
<protein>
    <submittedName>
        <fullName evidence="4">Addiction module toxin RelE</fullName>
    </submittedName>
    <submittedName>
        <fullName evidence="6">Type II toxin-antitoxin system RelE/ParE family toxin</fullName>
    </submittedName>
</protein>
<keyword evidence="3" id="KW-0614">Plasmid</keyword>
<dbReference type="RefSeq" id="WP_032353555.1">
    <property type="nucleotide sequence ID" value="NZ_CABGZL010000059.1"/>
</dbReference>
<dbReference type="InterPro" id="IPR007712">
    <property type="entry name" value="RelE/ParE_toxin"/>
</dbReference>
<geneLocation type="plasmid" evidence="5">
    <name>unnamed4</name>
</geneLocation>
<geneLocation type="plasmid" evidence="3 10">
    <name>pS84-1</name>
</geneLocation>
<evidence type="ECO:0000313" key="9">
    <source>
        <dbReference type="Proteomes" id="UP000253687"/>
    </source>
</evidence>
<dbReference type="Proteomes" id="UP001295884">
    <property type="component" value="Plasmid pS84-1"/>
</dbReference>
<name>A0A0D8WEY8_ECOLX</name>
<proteinExistence type="inferred from homology"/>
<dbReference type="EMBL" id="QEMT01000124">
    <property type="protein sequence ID" value="PWH50215.1"/>
    <property type="molecule type" value="Genomic_DNA"/>
</dbReference>
<evidence type="ECO:0000313" key="10">
    <source>
        <dbReference type="Proteomes" id="UP001295884"/>
    </source>
</evidence>
<evidence type="ECO:0000256" key="2">
    <source>
        <dbReference type="ARBA" id="ARBA00022649"/>
    </source>
</evidence>
<dbReference type="PANTHER" id="PTHR35601">
    <property type="entry name" value="TOXIN RELE"/>
    <property type="match status" value="1"/>
</dbReference>
<evidence type="ECO:0000313" key="3">
    <source>
        <dbReference type="EMBL" id="CAK1258955.1"/>
    </source>
</evidence>
<dbReference type="EMBL" id="QOGZ01000063">
    <property type="protein sequence ID" value="RDA31642.1"/>
    <property type="molecule type" value="Genomic_DNA"/>
</dbReference>
<dbReference type="EMBL" id="MOKI01000092">
    <property type="protein sequence ID" value="OJR46817.1"/>
    <property type="molecule type" value="Genomic_DNA"/>
</dbReference>
<evidence type="ECO:0000313" key="8">
    <source>
        <dbReference type="Proteomes" id="UP000245761"/>
    </source>
</evidence>
<keyword evidence="2" id="KW-1277">Toxin-antitoxin system</keyword>
<dbReference type="InterPro" id="IPR035093">
    <property type="entry name" value="RelE/ParE_toxin_dom_sf"/>
</dbReference>
<dbReference type="EMBL" id="OY757127">
    <property type="protein sequence ID" value="CAK1258955.1"/>
    <property type="molecule type" value="Genomic_DNA"/>
</dbReference>
<dbReference type="Proteomes" id="UP000253687">
    <property type="component" value="Unassembled WGS sequence"/>
</dbReference>
<evidence type="ECO:0000256" key="1">
    <source>
        <dbReference type="ARBA" id="ARBA00006226"/>
    </source>
</evidence>
<reference evidence="4 7" key="1">
    <citation type="submission" date="2016-10" db="EMBL/GenBank/DDBJ databases">
        <title>Comprehensive resistome analysis reveals the prevalence of NDM and MCR-1 in Chinese poultry production.</title>
        <authorList>
            <person name="Wang Y."/>
            <person name="Zhang R."/>
            <person name="Li J."/>
            <person name="Wu Z."/>
            <person name="Wenjuan Y."/>
            <person name="Schwarz S."/>
            <person name="Tyrrell J."/>
            <person name="Zheng Y."/>
            <person name="Wang S."/>
            <person name="Shen Z."/>
            <person name="Liu Z."/>
            <person name="Lei L."/>
            <person name="Li M."/>
            <person name="Zhang Q."/>
            <person name="Wu C."/>
            <person name="Zhang Q."/>
            <person name="Wu Y."/>
            <person name="Walsh T."/>
            <person name="Shen J."/>
        </authorList>
    </citation>
    <scope>NUCLEOTIDE SEQUENCE [LARGE SCALE GENOMIC DNA]</scope>
    <source>
        <strain evidence="4 7">570</strain>
    </source>
</reference>
<reference evidence="3" key="4">
    <citation type="submission" date="2023-10" db="EMBL/GenBank/DDBJ databases">
        <authorList>
            <person name="Leclercq S."/>
        </authorList>
    </citation>
    <scope>NUCLEOTIDE SEQUENCE</scope>
    <source>
        <strain evidence="3">S84</strain>
        <plasmid evidence="3">pS84-1</plasmid>
    </source>
</reference>
<dbReference type="Proteomes" id="UP000184277">
    <property type="component" value="Unassembled WGS sequence"/>
</dbReference>